<dbReference type="Proteomes" id="UP000244906">
    <property type="component" value="Unassembled WGS sequence"/>
</dbReference>
<sequence>MGWVGKDDGLLAFDKNADGQINQTDEISFTSYLEGAQTDLEGLAAFDSNNDQQLNAADELWQQFGVWQDANQNGISETGEFLSLDQLGIQSINLVSDQQADISGSNLIHGLGSYQTSDGQTHQLADVSLAYLSDTIEQQLQLNDDGSVDLQIEQGQVHFLSDQVNQFNSQQADSSLIGIVGSDQNDQIEKTGDQNGFIIGGRGNDQLFGGAGNDDFLFAAGDGKDVINLQNSGGTDRLLLADISQQQLEFTQIDDDLQISVLSPQHSDDQITIEGWFSQPQQQLNAIVTIDSTLSAAAVDGMIQAMAGFAAANESGEVSMAEERQQQDLGLVIAGAWG</sequence>
<dbReference type="Gene3D" id="2.150.10.10">
    <property type="entry name" value="Serralysin-like metalloprotease, C-terminal"/>
    <property type="match status" value="1"/>
</dbReference>
<accession>A0A2V1GSM4</accession>
<dbReference type="SUPFAM" id="SSF51120">
    <property type="entry name" value="beta-Roll"/>
    <property type="match status" value="1"/>
</dbReference>
<keyword evidence="2" id="KW-1185">Reference proteome</keyword>
<proteinExistence type="predicted"/>
<gene>
    <name evidence="1" type="ORF">DC094_14010</name>
</gene>
<protein>
    <recommendedName>
        <fullName evidence="3">Haemolysin-type calcium binding-related domain-containing protein</fullName>
    </recommendedName>
</protein>
<dbReference type="EMBL" id="QDDL01000005">
    <property type="protein sequence ID" value="PVZ68389.1"/>
    <property type="molecule type" value="Genomic_DNA"/>
</dbReference>
<dbReference type="PRINTS" id="PR00313">
    <property type="entry name" value="CABNDNGRPT"/>
</dbReference>
<dbReference type="AlphaFoldDB" id="A0A2V1GSM4"/>
<dbReference type="InterPro" id="IPR011049">
    <property type="entry name" value="Serralysin-like_metalloprot_C"/>
</dbReference>
<dbReference type="SUPFAM" id="SSF63446">
    <property type="entry name" value="Type I dockerin domain"/>
    <property type="match status" value="1"/>
</dbReference>
<evidence type="ECO:0000313" key="1">
    <source>
        <dbReference type="EMBL" id="PVZ68389.1"/>
    </source>
</evidence>
<dbReference type="PANTHER" id="PTHR39431:SF1">
    <property type="entry name" value="FRPA_C-RELATED PROTEIN"/>
    <property type="match status" value="1"/>
</dbReference>
<organism evidence="1 2">
    <name type="scientific">Pelagibaculum spongiae</name>
    <dbReference type="NCBI Taxonomy" id="2080658"/>
    <lineage>
        <taxon>Bacteria</taxon>
        <taxon>Pseudomonadati</taxon>
        <taxon>Pseudomonadota</taxon>
        <taxon>Gammaproteobacteria</taxon>
        <taxon>Oceanospirillales</taxon>
        <taxon>Pelagibaculum</taxon>
    </lineage>
</organism>
<reference evidence="1 2" key="1">
    <citation type="submission" date="2018-04" db="EMBL/GenBank/DDBJ databases">
        <title>Thalassorhabdus spongiae gen. nov., sp. nov., isolated from a marine sponge in South-West Iceland.</title>
        <authorList>
            <person name="Knobloch S."/>
            <person name="Daussin A."/>
            <person name="Johannsson R."/>
            <person name="Marteinsson V.T."/>
        </authorList>
    </citation>
    <scope>NUCLEOTIDE SEQUENCE [LARGE SCALE GENOMIC DNA]</scope>
    <source>
        <strain evidence="1 2">Hp12</strain>
    </source>
</reference>
<dbReference type="GO" id="GO:0000272">
    <property type="term" value="P:polysaccharide catabolic process"/>
    <property type="evidence" value="ECO:0007669"/>
    <property type="project" value="InterPro"/>
</dbReference>
<evidence type="ECO:0000313" key="2">
    <source>
        <dbReference type="Proteomes" id="UP000244906"/>
    </source>
</evidence>
<name>A0A2V1GSM4_9GAMM</name>
<comment type="caution">
    <text evidence="1">The sequence shown here is derived from an EMBL/GenBank/DDBJ whole genome shotgun (WGS) entry which is preliminary data.</text>
</comment>
<evidence type="ECO:0008006" key="3">
    <source>
        <dbReference type="Google" id="ProtNLM"/>
    </source>
</evidence>
<dbReference type="InterPro" id="IPR036439">
    <property type="entry name" value="Dockerin_dom_sf"/>
</dbReference>
<dbReference type="PANTHER" id="PTHR39431">
    <property type="entry name" value="FRPA/C-RELATED PROTEIN"/>
    <property type="match status" value="1"/>
</dbReference>